<dbReference type="Proteomes" id="UP001165060">
    <property type="component" value="Unassembled WGS sequence"/>
</dbReference>
<organism evidence="2 3">
    <name type="scientific">Tetraparma gracilis</name>
    <dbReference type="NCBI Taxonomy" id="2962635"/>
    <lineage>
        <taxon>Eukaryota</taxon>
        <taxon>Sar</taxon>
        <taxon>Stramenopiles</taxon>
        <taxon>Ochrophyta</taxon>
        <taxon>Bolidophyceae</taxon>
        <taxon>Parmales</taxon>
        <taxon>Triparmaceae</taxon>
        <taxon>Tetraparma</taxon>
    </lineage>
</organism>
<sequence length="265" mass="29157">MSEAASISWSKLELRKASTLRKEVDDAIKQFNAAIEAEEMGQIQALRDSFASRIDELEDFYGDNDSDDRAVLFEKQRLRLRQALQVANPSPKKAPAPSSPSAITTPGGKSATLGSPSTTPKSATLGGRKSTTPKSATKTTPGSSPRKKKSPGPPKPLYNWEMTSTPPTTKERTAIESPHGEFIPSLSPGFYELRNALPSSTKFIDFQVVLSEQDYQDLLTRRRRMNAEAKHTMRFATKKAAETPYLNASTPYVDVSKVQASLYRS</sequence>
<keyword evidence="3" id="KW-1185">Reference proteome</keyword>
<feature type="compositionally biased region" description="Low complexity" evidence="1">
    <location>
        <begin position="129"/>
        <end position="144"/>
    </location>
</feature>
<comment type="caution">
    <text evidence="2">The sequence shown here is derived from an EMBL/GenBank/DDBJ whole genome shotgun (WGS) entry which is preliminary data.</text>
</comment>
<protein>
    <submittedName>
        <fullName evidence="2">Uncharacterized protein</fullName>
    </submittedName>
</protein>
<evidence type="ECO:0000313" key="3">
    <source>
        <dbReference type="Proteomes" id="UP001165060"/>
    </source>
</evidence>
<dbReference type="EMBL" id="BRYB01000701">
    <property type="protein sequence ID" value="GMI35720.1"/>
    <property type="molecule type" value="Genomic_DNA"/>
</dbReference>
<proteinExistence type="predicted"/>
<evidence type="ECO:0000256" key="1">
    <source>
        <dbReference type="SAM" id="MobiDB-lite"/>
    </source>
</evidence>
<gene>
    <name evidence="2" type="ORF">TeGR_g12355</name>
</gene>
<evidence type="ECO:0000313" key="2">
    <source>
        <dbReference type="EMBL" id="GMI35720.1"/>
    </source>
</evidence>
<accession>A0ABQ6MYU6</accession>
<feature type="compositionally biased region" description="Polar residues" evidence="1">
    <location>
        <begin position="112"/>
        <end position="122"/>
    </location>
</feature>
<reference evidence="2 3" key="1">
    <citation type="journal article" date="2023" name="Commun. Biol.">
        <title>Genome analysis of Parmales, the sister group of diatoms, reveals the evolutionary specialization of diatoms from phago-mixotrophs to photoautotrophs.</title>
        <authorList>
            <person name="Ban H."/>
            <person name="Sato S."/>
            <person name="Yoshikawa S."/>
            <person name="Yamada K."/>
            <person name="Nakamura Y."/>
            <person name="Ichinomiya M."/>
            <person name="Sato N."/>
            <person name="Blanc-Mathieu R."/>
            <person name="Endo H."/>
            <person name="Kuwata A."/>
            <person name="Ogata H."/>
        </authorList>
    </citation>
    <scope>NUCLEOTIDE SEQUENCE [LARGE SCALE GENOMIC DNA]</scope>
</reference>
<name>A0ABQ6MYU6_9STRA</name>
<feature type="region of interest" description="Disordered" evidence="1">
    <location>
        <begin position="85"/>
        <end position="173"/>
    </location>
</feature>